<protein>
    <submittedName>
        <fullName evidence="1">Uncharacterized protein</fullName>
    </submittedName>
</protein>
<proteinExistence type="predicted"/>
<dbReference type="EnsemblMetazoa" id="tetur43g00270.1">
    <property type="protein sequence ID" value="tetur43g00270.1"/>
    <property type="gene ID" value="tetur43g00270"/>
</dbReference>
<organism evidence="1 2">
    <name type="scientific">Tetranychus urticae</name>
    <name type="common">Two-spotted spider mite</name>
    <dbReference type="NCBI Taxonomy" id="32264"/>
    <lineage>
        <taxon>Eukaryota</taxon>
        <taxon>Metazoa</taxon>
        <taxon>Ecdysozoa</taxon>
        <taxon>Arthropoda</taxon>
        <taxon>Chelicerata</taxon>
        <taxon>Arachnida</taxon>
        <taxon>Acari</taxon>
        <taxon>Acariformes</taxon>
        <taxon>Trombidiformes</taxon>
        <taxon>Prostigmata</taxon>
        <taxon>Eleutherengona</taxon>
        <taxon>Raphignathae</taxon>
        <taxon>Tetranychoidea</taxon>
        <taxon>Tetranychidae</taxon>
        <taxon>Tetranychus</taxon>
    </lineage>
</organism>
<dbReference type="HOGENOM" id="CLU_491209_0_0_1"/>
<dbReference type="Proteomes" id="UP000015104">
    <property type="component" value="Unassembled WGS sequence"/>
</dbReference>
<reference evidence="1" key="2">
    <citation type="submission" date="2015-06" db="UniProtKB">
        <authorList>
            <consortium name="EnsemblMetazoa"/>
        </authorList>
    </citation>
    <scope>IDENTIFICATION</scope>
</reference>
<reference evidence="2" key="1">
    <citation type="submission" date="2011-08" db="EMBL/GenBank/DDBJ databases">
        <authorList>
            <person name="Rombauts S."/>
        </authorList>
    </citation>
    <scope>NUCLEOTIDE SEQUENCE</scope>
    <source>
        <strain evidence="2">London</strain>
    </source>
</reference>
<evidence type="ECO:0000313" key="2">
    <source>
        <dbReference type="Proteomes" id="UP000015104"/>
    </source>
</evidence>
<accession>T1L560</accession>
<name>T1L560_TETUR</name>
<keyword evidence="2" id="KW-1185">Reference proteome</keyword>
<sequence length="555" mass="63698">MSQKSSQKSTQNVGPSYFIISGQKVRPIPPANEIAEFDRILVLEEDQEVICIAVKIGAESTLRKYLSNLKKVIRDKCVDLADINSKPLNVTFDQGTEDFDFIYEAPKKDAKLQPNTRPTTTIERVPSDDEESEFEGTTILASDFLQEEELEDNVFLCQESKEVIPAYAENFPAHYLSNKICDKFFKSSNIVKSMEIWFIESKLASVALEDLYKKIQLRSTFGVSGAKWSFDKFKVNYTKNGYYQVFLTFKPEPLTDNYVTTIINPGIHYENGWKCIFKHCDCKKTLTGQENGRKHLQRKFVSYVCSGCAKSVHEKNGIYNHLKKKTYSEDEAVKKVPKKSLAKSPQKSHSESPVNVCASTAKAPKLDTLCEYIDYLLNIAREDFVIGPRVNGATFANYIRKEPEAISFISNLATIKLLGDNIDKSQHGWKELKSLNDKEYKIYATKNFAFQIVNDQTRIPIGFWTLLETARKNAVRNDSIVACKNQDCQCGQRYRGNNEEEVIWHYITLNYSLACCGCHKSFKFQQELEKHFTHRDCAETDIEDDKKYFRRKTNN</sequence>
<dbReference type="AlphaFoldDB" id="T1L560"/>
<dbReference type="EMBL" id="CAEY01001223">
    <property type="status" value="NOT_ANNOTATED_CDS"/>
    <property type="molecule type" value="Genomic_DNA"/>
</dbReference>
<evidence type="ECO:0000313" key="1">
    <source>
        <dbReference type="EnsemblMetazoa" id="tetur43g00270.1"/>
    </source>
</evidence>